<reference evidence="1 2" key="1">
    <citation type="submission" date="2014-04" db="EMBL/GenBank/DDBJ databases">
        <title>Draft Genome Sequence of Lactobacillus animalis 381-IL-28.</title>
        <authorList>
            <person name="Sturino J.M."/>
            <person name="Rajendran M."/>
            <person name="Altermann E."/>
        </authorList>
    </citation>
    <scope>NUCLEOTIDE SEQUENCE [LARGE SCALE GENOMIC DNA]</scope>
    <source>
        <strain evidence="1 2">381-IL-28</strain>
    </source>
</reference>
<dbReference type="PANTHER" id="PTHR38733:SF1">
    <property type="entry name" value="TYPE IV METHYL-DIRECTED RESTRICTION ENZYME ECOKMCRBC"/>
    <property type="match status" value="1"/>
</dbReference>
<sequence>MKIRDNTYYPKHEFNKSYPLLSEKLLDRTLADLAEKEDILVFPTDLSKIKDLDDDNKIVEGINDSVHFKNIVGFIGQGSENLVIQSRFSEQNSDYFFNYLLQRVLNINIVDLETDISFDQYFYQLLIYVFPKYLNSAMRKGVYKEYRKFEYNDSNVRGVLDIARHVRVNIPFRGNIAYSTREFTFDNDLMELIRHTIEFIKLSENNSKNILRSSKMTQKNVAAVIEATPRYQINNRRKIINANKVAPVRHAYYTEYRILQRICLMILTGQKHGLNSNGNKVKGILFDVSWLWEEYVNLLLGDDFKHPQNKTKENGIFLYSEMYKRHRNLRVYPDFYNAATIIDTKYKQLDSSIKREDRYQIISYLHILNCKNAGVFYPTKEVGGLDKIGNLSGLGGTIFKYGLSIPQEVADFSEFSEEMLKSEQDVMTNLVAKLNNA</sequence>
<organism evidence="1 2">
    <name type="scientific">Ligilactobacillus animalis</name>
    <dbReference type="NCBI Taxonomy" id="1605"/>
    <lineage>
        <taxon>Bacteria</taxon>
        <taxon>Bacillati</taxon>
        <taxon>Bacillota</taxon>
        <taxon>Bacilli</taxon>
        <taxon>Lactobacillales</taxon>
        <taxon>Lactobacillaceae</taxon>
        <taxon>Ligilactobacillus</taxon>
    </lineage>
</organism>
<gene>
    <name evidence="1" type="ORF">Lani381_1292</name>
</gene>
<dbReference type="Pfam" id="PF10117">
    <property type="entry name" value="McrBC"/>
    <property type="match status" value="1"/>
</dbReference>
<accession>A0ABR4RNP7</accession>
<dbReference type="EMBL" id="JMHU01000014">
    <property type="protein sequence ID" value="KDA45667.1"/>
    <property type="molecule type" value="Genomic_DNA"/>
</dbReference>
<keyword evidence="2" id="KW-1185">Reference proteome</keyword>
<evidence type="ECO:0000313" key="2">
    <source>
        <dbReference type="Proteomes" id="UP000027129"/>
    </source>
</evidence>
<proteinExistence type="predicted"/>
<dbReference type="Proteomes" id="UP000027129">
    <property type="component" value="Unassembled WGS sequence"/>
</dbReference>
<protein>
    <recommendedName>
        <fullName evidence="3">3-isopropylmalate dehydrogenase</fullName>
    </recommendedName>
</protein>
<comment type="caution">
    <text evidence="1">The sequence shown here is derived from an EMBL/GenBank/DDBJ whole genome shotgun (WGS) entry which is preliminary data.</text>
</comment>
<name>A0ABR4RNP7_9LACO</name>
<evidence type="ECO:0008006" key="3">
    <source>
        <dbReference type="Google" id="ProtNLM"/>
    </source>
</evidence>
<dbReference type="InterPro" id="IPR019292">
    <property type="entry name" value="McrC"/>
</dbReference>
<dbReference type="PANTHER" id="PTHR38733">
    <property type="entry name" value="PROTEIN MCRC"/>
    <property type="match status" value="1"/>
</dbReference>
<evidence type="ECO:0000313" key="1">
    <source>
        <dbReference type="EMBL" id="KDA45667.1"/>
    </source>
</evidence>
<dbReference type="RefSeq" id="WP_035448627.1">
    <property type="nucleotide sequence ID" value="NZ_CP195054.1"/>
</dbReference>